<dbReference type="InterPro" id="IPR006685">
    <property type="entry name" value="MscS_channel_2nd"/>
</dbReference>
<evidence type="ECO:0000256" key="7">
    <source>
        <dbReference type="SAM" id="Phobius"/>
    </source>
</evidence>
<evidence type="ECO:0000259" key="9">
    <source>
        <dbReference type="Pfam" id="PF21082"/>
    </source>
</evidence>
<dbReference type="PANTHER" id="PTHR30221:SF18">
    <property type="entry name" value="SLL0590 PROTEIN"/>
    <property type="match status" value="1"/>
</dbReference>
<dbReference type="Pfam" id="PF00924">
    <property type="entry name" value="MS_channel_2nd"/>
    <property type="match status" value="1"/>
</dbReference>
<dbReference type="PANTHER" id="PTHR30221">
    <property type="entry name" value="SMALL-CONDUCTANCE MECHANOSENSITIVE CHANNEL"/>
    <property type="match status" value="1"/>
</dbReference>
<evidence type="ECO:0000313" key="11">
    <source>
        <dbReference type="Proteomes" id="UP001258315"/>
    </source>
</evidence>
<evidence type="ECO:0000256" key="3">
    <source>
        <dbReference type="ARBA" id="ARBA00022475"/>
    </source>
</evidence>
<dbReference type="Proteomes" id="UP001258315">
    <property type="component" value="Unassembled WGS sequence"/>
</dbReference>
<dbReference type="EMBL" id="JAVLVU010000001">
    <property type="protein sequence ID" value="MDT3401003.1"/>
    <property type="molecule type" value="Genomic_DNA"/>
</dbReference>
<feature type="domain" description="Mechanosensitive ion channel MscS" evidence="8">
    <location>
        <begin position="290"/>
        <end position="354"/>
    </location>
</feature>
<keyword evidence="4 7" id="KW-0812">Transmembrane</keyword>
<keyword evidence="6 7" id="KW-0472">Membrane</keyword>
<dbReference type="Gene3D" id="3.30.70.100">
    <property type="match status" value="1"/>
</dbReference>
<keyword evidence="5 7" id="KW-1133">Transmembrane helix</keyword>
<dbReference type="InterPro" id="IPR023408">
    <property type="entry name" value="MscS_beta-dom_sf"/>
</dbReference>
<feature type="transmembrane region" description="Helical" evidence="7">
    <location>
        <begin position="246"/>
        <end position="264"/>
    </location>
</feature>
<comment type="subcellular location">
    <subcellularLocation>
        <location evidence="1">Cell membrane</location>
        <topology evidence="1">Multi-pass membrane protein</topology>
    </subcellularLocation>
</comment>
<evidence type="ECO:0000256" key="2">
    <source>
        <dbReference type="ARBA" id="ARBA00008017"/>
    </source>
</evidence>
<keyword evidence="3" id="KW-1003">Cell membrane</keyword>
<feature type="transmembrane region" description="Helical" evidence="7">
    <location>
        <begin position="89"/>
        <end position="107"/>
    </location>
</feature>
<evidence type="ECO:0000256" key="5">
    <source>
        <dbReference type="ARBA" id="ARBA00022989"/>
    </source>
</evidence>
<name>A0ABU3GMI5_9SPHI</name>
<organism evidence="10 11">
    <name type="scientific">Mucilaginibacter terrae</name>
    <dbReference type="NCBI Taxonomy" id="1955052"/>
    <lineage>
        <taxon>Bacteria</taxon>
        <taxon>Pseudomonadati</taxon>
        <taxon>Bacteroidota</taxon>
        <taxon>Sphingobacteriia</taxon>
        <taxon>Sphingobacteriales</taxon>
        <taxon>Sphingobacteriaceae</taxon>
        <taxon>Mucilaginibacter</taxon>
    </lineage>
</organism>
<dbReference type="InterPro" id="IPR010920">
    <property type="entry name" value="LSM_dom_sf"/>
</dbReference>
<evidence type="ECO:0000259" key="8">
    <source>
        <dbReference type="Pfam" id="PF00924"/>
    </source>
</evidence>
<feature type="domain" description="Mechanosensitive ion channel MscS C-terminal" evidence="9">
    <location>
        <begin position="365"/>
        <end position="447"/>
    </location>
</feature>
<keyword evidence="11" id="KW-1185">Reference proteome</keyword>
<proteinExistence type="inferred from homology"/>
<dbReference type="InterPro" id="IPR045275">
    <property type="entry name" value="MscS_archaea/bacteria_type"/>
</dbReference>
<comment type="caution">
    <text evidence="10">The sequence shown here is derived from an EMBL/GenBank/DDBJ whole genome shotgun (WGS) entry which is preliminary data.</text>
</comment>
<gene>
    <name evidence="10" type="ORF">QE417_000075</name>
</gene>
<comment type="similarity">
    <text evidence="2">Belongs to the MscS (TC 1.A.23) family.</text>
</comment>
<accession>A0ABU3GMI5</accession>
<protein>
    <submittedName>
        <fullName evidence="10">Small-conductance mechanosensitive channel</fullName>
    </submittedName>
</protein>
<evidence type="ECO:0000256" key="4">
    <source>
        <dbReference type="ARBA" id="ARBA00022692"/>
    </source>
</evidence>
<dbReference type="Pfam" id="PF21082">
    <property type="entry name" value="MS_channel_3rd"/>
    <property type="match status" value="1"/>
</dbReference>
<feature type="transmembrane region" description="Helical" evidence="7">
    <location>
        <begin position="276"/>
        <end position="302"/>
    </location>
</feature>
<evidence type="ECO:0000256" key="6">
    <source>
        <dbReference type="ARBA" id="ARBA00023136"/>
    </source>
</evidence>
<dbReference type="SUPFAM" id="SSF82689">
    <property type="entry name" value="Mechanosensitive channel protein MscS (YggB), C-terminal domain"/>
    <property type="match status" value="1"/>
</dbReference>
<dbReference type="Gene3D" id="2.30.30.60">
    <property type="match status" value="1"/>
</dbReference>
<dbReference type="InterPro" id="IPR049278">
    <property type="entry name" value="MS_channel_C"/>
</dbReference>
<evidence type="ECO:0000313" key="10">
    <source>
        <dbReference type="EMBL" id="MDT3401003.1"/>
    </source>
</evidence>
<dbReference type="SUPFAM" id="SSF50182">
    <property type="entry name" value="Sm-like ribonucleoproteins"/>
    <property type="match status" value="1"/>
</dbReference>
<dbReference type="InterPro" id="IPR011066">
    <property type="entry name" value="MscS_channel_C_sf"/>
</dbReference>
<feature type="transmembrane region" description="Helical" evidence="7">
    <location>
        <begin position="192"/>
        <end position="215"/>
    </location>
</feature>
<evidence type="ECO:0000256" key="1">
    <source>
        <dbReference type="ARBA" id="ARBA00004651"/>
    </source>
</evidence>
<reference evidence="11" key="1">
    <citation type="submission" date="2023-07" db="EMBL/GenBank/DDBJ databases">
        <title>Functional and genomic diversity of the sorghum phyllosphere microbiome.</title>
        <authorList>
            <person name="Shade A."/>
        </authorList>
    </citation>
    <scope>NUCLEOTIDE SEQUENCE [LARGE SCALE GENOMIC DNA]</scope>
    <source>
        <strain evidence="11">SORGH_AS_0422</strain>
    </source>
</reference>
<sequence length="467" mass="52442">MAPECPITGRIVKLSNDYNFQSDSLKLLPSEQTMDIYYRNNLLVAVSEEDALWQQTTKELLAKSWKSSIGNAVKAYREETNWSTLVKEGAMALAVLILLIYGINRLFRLLLSKTLNPEAWYSKGIRVKNYQLVDPAQSAHVLQALIRLTKWVVIIILIYLALPVLFGIFPFTKDISDTLMGYVTTPLRKIGMAVWNYVPNFVTIVVLVIIFRYVLKFFRYLKTEIERGKLTIPGFYPDWANPTYQILRVLVMAFMLIVIFPYMPGSDSPVFKGVSVFLGVLFTFGSAGALGNIVAGLVLTYMRAFKIGDRVKVGEVTGDVIGKSLLVTRIRTIQNEIISIPNSTVMGTHTINYSSDAPVNGLIVHTTVTIGYDVPWRQVHDLLINAALATPMIEKDPTPYVLQTSLDDNYVSYRLNAFTKEPNRQAVIYSHLHANIQDIFSEAGVEIMSPHYSALRDGNATTIPKVN</sequence>
<feature type="transmembrane region" description="Helical" evidence="7">
    <location>
        <begin position="151"/>
        <end position="172"/>
    </location>
</feature>